<dbReference type="GO" id="GO:0006631">
    <property type="term" value="P:fatty acid metabolic process"/>
    <property type="evidence" value="ECO:0007669"/>
    <property type="project" value="TreeGrafter"/>
</dbReference>
<evidence type="ECO:0000256" key="1">
    <source>
        <dbReference type="ARBA" id="ARBA00006432"/>
    </source>
</evidence>
<dbReference type="AlphaFoldDB" id="W1F4C0"/>
<name>W1F4C0_ECOLX</name>
<dbReference type="EC" id="6.3.2.-" evidence="4"/>
<evidence type="ECO:0000259" key="3">
    <source>
        <dbReference type="Pfam" id="PF00501"/>
    </source>
</evidence>
<proteinExistence type="inferred from homology"/>
<dbReference type="Pfam" id="PF00501">
    <property type="entry name" value="AMP-binding"/>
    <property type="match status" value="1"/>
</dbReference>
<dbReference type="InterPro" id="IPR000873">
    <property type="entry name" value="AMP-dep_synth/lig_dom"/>
</dbReference>
<sequence length="316" mass="35017">MDIIGGQHLRQMWDDLADVYGHKTALICESSGGVVNRYSYLELNQEINRTANLFYTLGIRKGDKVALHLDNCPEFIFCWFGLAKIGAIMVPINARLLREESAWILQNSQACLLVTSAQFYPMYQQIQQEDATQLRHICLTDVALPADDGVSSFTQLKNQQPATLCYAPPLSTDDTAEILFTSGTTSRPKGVVITHYNLRFAGYYSAWQCALRDDDVYLTVMPAFHIDCQCTAAMAAFFCRGHLCAGREIQRPRLLGTGAEVPRHHYRMYSDDDPYVDGAAAFSERSATPPAGSDVLSQLVGAGKRCVFVNASAFAC</sequence>
<evidence type="ECO:0000313" key="5">
    <source>
        <dbReference type="Proteomes" id="UP000019199"/>
    </source>
</evidence>
<dbReference type="InterPro" id="IPR020845">
    <property type="entry name" value="AMP-binding_CS"/>
</dbReference>
<dbReference type="EMBL" id="CBWN010000146">
    <property type="protein sequence ID" value="CDL29186.1"/>
    <property type="molecule type" value="Genomic_DNA"/>
</dbReference>
<dbReference type="Proteomes" id="UP000019199">
    <property type="component" value="Unassembled WGS sequence"/>
</dbReference>
<organism evidence="4 5">
    <name type="scientific">Escherichia coli ISC7</name>
    <dbReference type="NCBI Taxonomy" id="1432555"/>
    <lineage>
        <taxon>Bacteria</taxon>
        <taxon>Pseudomonadati</taxon>
        <taxon>Pseudomonadota</taxon>
        <taxon>Gammaproteobacteria</taxon>
        <taxon>Enterobacterales</taxon>
        <taxon>Enterobacteriaceae</taxon>
        <taxon>Escherichia</taxon>
    </lineage>
</organism>
<dbReference type="GO" id="GO:0031956">
    <property type="term" value="F:medium-chain fatty acid-CoA ligase activity"/>
    <property type="evidence" value="ECO:0007669"/>
    <property type="project" value="TreeGrafter"/>
</dbReference>
<comment type="similarity">
    <text evidence="1">Belongs to the ATP-dependent AMP-binding enzyme family.</text>
</comment>
<evidence type="ECO:0000256" key="2">
    <source>
        <dbReference type="ARBA" id="ARBA00022598"/>
    </source>
</evidence>
<dbReference type="SUPFAM" id="SSF56801">
    <property type="entry name" value="Acetyl-CoA synthetase-like"/>
    <property type="match status" value="1"/>
</dbReference>
<dbReference type="PANTHER" id="PTHR43201:SF5">
    <property type="entry name" value="MEDIUM-CHAIN ACYL-COA LIGASE ACSF2, MITOCHONDRIAL"/>
    <property type="match status" value="1"/>
</dbReference>
<comment type="caution">
    <text evidence="4">The sequence shown here is derived from an EMBL/GenBank/DDBJ whole genome shotgun (WGS) entry which is preliminary data.</text>
</comment>
<dbReference type="PROSITE" id="PS00455">
    <property type="entry name" value="AMP_BINDING"/>
    <property type="match status" value="1"/>
</dbReference>
<feature type="domain" description="AMP-dependent synthetase/ligase" evidence="3">
    <location>
        <begin position="17"/>
        <end position="245"/>
    </location>
</feature>
<dbReference type="Gene3D" id="3.40.50.980">
    <property type="match status" value="1"/>
</dbReference>
<accession>W1F4C0</accession>
<evidence type="ECO:0000313" key="4">
    <source>
        <dbReference type="EMBL" id="CDL29186.1"/>
    </source>
</evidence>
<protein>
    <submittedName>
        <fullName evidence="4">Crotonobetaine carnitine-CoA ligase</fullName>
        <ecNumber evidence="4">6.3.2.-</ecNumber>
    </submittedName>
</protein>
<keyword evidence="2 4" id="KW-0436">Ligase</keyword>
<reference evidence="4 5" key="1">
    <citation type="submission" date="2013-10" db="EMBL/GenBank/DDBJ databases">
        <title>Antibiotic resistance diversity of beta-lactamase producers in the General Hospital Vienna.</title>
        <authorList>
            <person name="Barisic I."/>
            <person name="Mitteregger D."/>
            <person name="Hirschl A.M."/>
            <person name="Noehammer C."/>
            <person name="Wiesinger-Mayr H."/>
        </authorList>
    </citation>
    <scope>NUCLEOTIDE SEQUENCE [LARGE SCALE GENOMIC DNA]</scope>
    <source>
        <strain evidence="4 5">ISC7</strain>
    </source>
</reference>
<dbReference type="PANTHER" id="PTHR43201">
    <property type="entry name" value="ACYL-COA SYNTHETASE"/>
    <property type="match status" value="1"/>
</dbReference>